<name>A0A316E3C0_9FLAO</name>
<evidence type="ECO:0000313" key="2">
    <source>
        <dbReference type="Proteomes" id="UP000245430"/>
    </source>
</evidence>
<dbReference type="AlphaFoldDB" id="A0A316E3C0"/>
<dbReference type="EMBL" id="QGGP01000009">
    <property type="protein sequence ID" value="PWK17390.1"/>
    <property type="molecule type" value="Genomic_DNA"/>
</dbReference>
<dbReference type="RefSeq" id="WP_109683307.1">
    <property type="nucleotide sequence ID" value="NZ_QGGP01000009.1"/>
</dbReference>
<gene>
    <name evidence="1" type="ORF">LX78_02723</name>
</gene>
<evidence type="ECO:0000313" key="1">
    <source>
        <dbReference type="EMBL" id="PWK17390.1"/>
    </source>
</evidence>
<dbReference type="Proteomes" id="UP000245430">
    <property type="component" value="Unassembled WGS sequence"/>
</dbReference>
<comment type="caution">
    <text evidence="1">The sequence shown here is derived from an EMBL/GenBank/DDBJ whole genome shotgun (WGS) entry which is preliminary data.</text>
</comment>
<dbReference type="OrthoDB" id="1446281at2"/>
<reference evidence="1 2" key="1">
    <citation type="submission" date="2018-05" db="EMBL/GenBank/DDBJ databases">
        <title>Genomic Encyclopedia of Archaeal and Bacterial Type Strains, Phase II (KMG-II): from individual species to whole genera.</title>
        <authorList>
            <person name="Goeker M."/>
        </authorList>
    </citation>
    <scope>NUCLEOTIDE SEQUENCE [LARGE SCALE GENOMIC DNA]</scope>
    <source>
        <strain evidence="1 2">DSM 22637</strain>
    </source>
</reference>
<keyword evidence="2" id="KW-1185">Reference proteome</keyword>
<organism evidence="1 2">
    <name type="scientific">Xanthomarina spongicola</name>
    <dbReference type="NCBI Taxonomy" id="570520"/>
    <lineage>
        <taxon>Bacteria</taxon>
        <taxon>Pseudomonadati</taxon>
        <taxon>Bacteroidota</taxon>
        <taxon>Flavobacteriia</taxon>
        <taxon>Flavobacteriales</taxon>
        <taxon>Flavobacteriaceae</taxon>
        <taxon>Xanthomarina</taxon>
    </lineage>
</organism>
<proteinExistence type="predicted"/>
<accession>A0A316E3C0</accession>
<sequence length="120" mass="14036">MKNWFKNLVSISLILIYSLSLNIPLQDFLINQEHKSDISIKVSDSKTPVFYLVTDLEPLGDVVNDFLENNQTTESKTHFQYFKNVELYTLTKDNQYLNRSKNIQPGLDIETLLYPFHTFS</sequence>
<protein>
    <submittedName>
        <fullName evidence="1">Uncharacterized protein</fullName>
    </submittedName>
</protein>